<dbReference type="GeneID" id="66081277"/>
<evidence type="ECO:0000259" key="2">
    <source>
        <dbReference type="PROSITE" id="PS50011"/>
    </source>
</evidence>
<dbReference type="GO" id="GO:0004674">
    <property type="term" value="F:protein serine/threonine kinase activity"/>
    <property type="evidence" value="ECO:0007669"/>
    <property type="project" value="InterPro"/>
</dbReference>
<keyword evidence="4" id="KW-1185">Reference proteome</keyword>
<dbReference type="SMART" id="SM00220">
    <property type="entry name" value="S_TKc"/>
    <property type="match status" value="1"/>
</dbReference>
<feature type="compositionally biased region" description="Basic and acidic residues" evidence="1">
    <location>
        <begin position="475"/>
        <end position="486"/>
    </location>
</feature>
<evidence type="ECO:0000313" key="3">
    <source>
        <dbReference type="EMBL" id="KAG7088184.1"/>
    </source>
</evidence>
<evidence type="ECO:0000256" key="1">
    <source>
        <dbReference type="SAM" id="MobiDB-lite"/>
    </source>
</evidence>
<feature type="region of interest" description="Disordered" evidence="1">
    <location>
        <begin position="846"/>
        <end position="865"/>
    </location>
</feature>
<feature type="region of interest" description="Disordered" evidence="1">
    <location>
        <begin position="467"/>
        <end position="486"/>
    </location>
</feature>
<dbReference type="InterPro" id="IPR008271">
    <property type="entry name" value="Ser/Thr_kinase_AS"/>
</dbReference>
<dbReference type="OrthoDB" id="68483at2759"/>
<feature type="compositionally biased region" description="Basic and acidic residues" evidence="1">
    <location>
        <begin position="615"/>
        <end position="630"/>
    </location>
</feature>
<feature type="compositionally biased region" description="Basic and acidic residues" evidence="1">
    <location>
        <begin position="518"/>
        <end position="541"/>
    </location>
</feature>
<dbReference type="SUPFAM" id="SSF56112">
    <property type="entry name" value="Protein kinase-like (PK-like)"/>
    <property type="match status" value="1"/>
</dbReference>
<reference evidence="3" key="1">
    <citation type="journal article" date="2021" name="Genome Biol. Evol.">
        <title>The assembled and annotated genome of the fairy-ring fungus Marasmius oreades.</title>
        <authorList>
            <person name="Hiltunen M."/>
            <person name="Ament-Velasquez S.L."/>
            <person name="Johannesson H."/>
        </authorList>
    </citation>
    <scope>NUCLEOTIDE SEQUENCE</scope>
    <source>
        <strain evidence="3">03SP1</strain>
    </source>
</reference>
<feature type="region of interest" description="Disordered" evidence="1">
    <location>
        <begin position="502"/>
        <end position="554"/>
    </location>
</feature>
<dbReference type="EMBL" id="CM032188">
    <property type="protein sequence ID" value="KAG7088184.1"/>
    <property type="molecule type" value="Genomic_DNA"/>
</dbReference>
<dbReference type="PROSITE" id="PS00108">
    <property type="entry name" value="PROTEIN_KINASE_ST"/>
    <property type="match status" value="1"/>
</dbReference>
<proteinExistence type="predicted"/>
<feature type="compositionally biased region" description="Polar residues" evidence="1">
    <location>
        <begin position="363"/>
        <end position="381"/>
    </location>
</feature>
<dbReference type="PROSITE" id="PS50011">
    <property type="entry name" value="PROTEIN_KINASE_DOM"/>
    <property type="match status" value="1"/>
</dbReference>
<protein>
    <recommendedName>
        <fullName evidence="2">Protein kinase domain-containing protein</fullName>
    </recommendedName>
</protein>
<dbReference type="Pfam" id="PF00069">
    <property type="entry name" value="Pkinase"/>
    <property type="match status" value="1"/>
</dbReference>
<organism evidence="3 4">
    <name type="scientific">Marasmius oreades</name>
    <name type="common">fairy-ring Marasmius</name>
    <dbReference type="NCBI Taxonomy" id="181124"/>
    <lineage>
        <taxon>Eukaryota</taxon>
        <taxon>Fungi</taxon>
        <taxon>Dikarya</taxon>
        <taxon>Basidiomycota</taxon>
        <taxon>Agaricomycotina</taxon>
        <taxon>Agaricomycetes</taxon>
        <taxon>Agaricomycetidae</taxon>
        <taxon>Agaricales</taxon>
        <taxon>Marasmiineae</taxon>
        <taxon>Marasmiaceae</taxon>
        <taxon>Marasmius</taxon>
    </lineage>
</organism>
<feature type="region of interest" description="Disordered" evidence="1">
    <location>
        <begin position="343"/>
        <end position="413"/>
    </location>
</feature>
<accession>A0A9P7RR31</accession>
<dbReference type="PANTHER" id="PTHR24348:SF68">
    <property type="entry name" value="SERINE_THREONINE-PROTEIN KINASE ATG1C"/>
    <property type="match status" value="1"/>
</dbReference>
<dbReference type="InterPro" id="IPR000719">
    <property type="entry name" value="Prot_kinase_dom"/>
</dbReference>
<dbReference type="GO" id="GO:0005524">
    <property type="term" value="F:ATP binding"/>
    <property type="evidence" value="ECO:0007669"/>
    <property type="project" value="InterPro"/>
</dbReference>
<dbReference type="GO" id="GO:0005737">
    <property type="term" value="C:cytoplasm"/>
    <property type="evidence" value="ECO:0007669"/>
    <property type="project" value="TreeGrafter"/>
</dbReference>
<feature type="region of interest" description="Disordered" evidence="1">
    <location>
        <begin position="690"/>
        <end position="712"/>
    </location>
</feature>
<dbReference type="InterPro" id="IPR045269">
    <property type="entry name" value="Atg1-like"/>
</dbReference>
<dbReference type="PANTHER" id="PTHR24348">
    <property type="entry name" value="SERINE/THREONINE-PROTEIN KINASE UNC-51-RELATED"/>
    <property type="match status" value="1"/>
</dbReference>
<dbReference type="RefSeq" id="XP_043004655.1">
    <property type="nucleotide sequence ID" value="XM_043157288.1"/>
</dbReference>
<dbReference type="InterPro" id="IPR011009">
    <property type="entry name" value="Kinase-like_dom_sf"/>
</dbReference>
<feature type="region of interest" description="Disordered" evidence="1">
    <location>
        <begin position="601"/>
        <end position="630"/>
    </location>
</feature>
<evidence type="ECO:0000313" key="4">
    <source>
        <dbReference type="Proteomes" id="UP001049176"/>
    </source>
</evidence>
<feature type="compositionally biased region" description="Polar residues" evidence="1">
    <location>
        <begin position="601"/>
        <end position="614"/>
    </location>
</feature>
<feature type="region of interest" description="Disordered" evidence="1">
    <location>
        <begin position="748"/>
        <end position="798"/>
    </location>
</feature>
<gene>
    <name evidence="3" type="ORF">E1B28_012202</name>
</gene>
<sequence length="1013" mass="114006">MSTMDHGSSHEKSNDVFSFGDDEELTRRLRFIKEVGFGNWGSVWKCEPRSTEMLSTGDSFDQSLKSSFAVKLVHRRGGKPEEVKTSAARVKSLWNEMRIVRQFKLDPHPSIIPFYSFLLTPSYALVTMAYYPDLITVQVAETYARRWFRFLLSAVEYLHKRGVVHNDIKPANILMSPKGVPVLCDFGFAESYDLESSTAFHSRCSYGTPEYLSPERARGIPHDTRKSDMWSLGVTFFEVLVGRTPFEESDTDNCLTHEDLEKYWSRTLRGKWIGSWKMSKGVEKLLRRMLAPNADLRCTATEAMKDSYWMTDVQSSHRKSSSYGSSIVFEKDITKLMDISTPWTSPSNGDGDKSRIVSRIVSPDSSARTKTVNKSKSQPKVNATKAPIRKRAGPKPVDLSPIKGSPPTSPNAVTIKNVLSDGNPRRRQPFGVVSPSQNNIPALKMVNKPSGVQLTEKNRVGMLAELAGPSKKGKGKENHVTQRVQDWERERQRLRELSRLEELERDVATGDQEPSEGQVREDDRKKSVMDEKEQDHREPSHPDFSSLSLPQIPVTSPMRVPSVHVTTNDPESVMQTSIERRRSGFFTHRIRASIDRTMQKYKSSTLGRNNSLRDLTTDRQEELESRVSHSERESWEDEALVREAKSSLPVVRRAIHNERVGADNQVDRLHLWMRNVERVVEDARQSFTNGQAATLPPLPLPPASRPHSNRTSRLPRRVLAASEIFSDQSLPDSSAIDQTMSFYITSAKPTEPTAIPPEPHVTPSRPRRATVSISSPAHVTSPFELNESPSKRKEKSRSYGNLLQCHITPPSELAAALNQEPDPPSSPRLSTAVDRSIFILPPVKSRDDVDHLNTPPPFSKSFDELTSSPLIVEPYPPRESYTPDRPVPDSPAQRKLEGVYDRFLMATSGVKRVGKGYQSDIRGPVHSTVQPPENVPARHRVFYSTRRQMPPPVSSDQMHIVVDELGVMSSTPVTGAEHEIFGDQSNTTVAIVRRAFKAMVPGKTLNRRLSRLS</sequence>
<comment type="caution">
    <text evidence="3">The sequence shown here is derived from an EMBL/GenBank/DDBJ whole genome shotgun (WGS) entry which is preliminary data.</text>
</comment>
<dbReference type="Proteomes" id="UP001049176">
    <property type="component" value="Chromosome 8"/>
</dbReference>
<dbReference type="CDD" id="cd14014">
    <property type="entry name" value="STKc_PknB_like"/>
    <property type="match status" value="1"/>
</dbReference>
<dbReference type="Gene3D" id="1.10.510.10">
    <property type="entry name" value="Transferase(Phosphotransferase) domain 1"/>
    <property type="match status" value="1"/>
</dbReference>
<name>A0A9P7RR31_9AGAR</name>
<dbReference type="AlphaFoldDB" id="A0A9P7RR31"/>
<dbReference type="KEGG" id="more:E1B28_012202"/>
<dbReference type="GO" id="GO:0010506">
    <property type="term" value="P:regulation of autophagy"/>
    <property type="evidence" value="ECO:0007669"/>
    <property type="project" value="InterPro"/>
</dbReference>
<feature type="domain" description="Protein kinase" evidence="2">
    <location>
        <begin position="29"/>
        <end position="310"/>
    </location>
</feature>